<dbReference type="EMBL" id="JYDV01000100">
    <property type="protein sequence ID" value="KRZ34039.1"/>
    <property type="molecule type" value="Genomic_DNA"/>
</dbReference>
<evidence type="ECO:0000313" key="1">
    <source>
        <dbReference type="EMBL" id="KRZ34039.1"/>
    </source>
</evidence>
<comment type="caution">
    <text evidence="1">The sequence shown here is derived from an EMBL/GenBank/DDBJ whole genome shotgun (WGS) entry which is preliminary data.</text>
</comment>
<sequence length="277" mass="31366">MANMPGVVLEIFKASGGWRDQKWAPPRSVKLPSLRQGRMQTLPCSLGRWSARFPTLERGKPKLSALMRWMYGELGVFPLLSGEGRLCVLPAQQSEGEGNLPCSLGRWSARFPTLEREKPRLSALKRWMCGEFNAFPLLPGEGRLCVLPAQQSEGEGNLPCSLGRWSARFPTLERGKPRLSALKRYREWRIEENKNADGSVQKSIDGRKQIERKQEACIENGEEKKIKMQTTPENADDTKQIADDTKQIADDTKQMCGMKTYVMSFDSFILTLFLKIL</sequence>
<proteinExistence type="predicted"/>
<reference evidence="1 2" key="1">
    <citation type="submission" date="2015-01" db="EMBL/GenBank/DDBJ databases">
        <title>Evolution of Trichinella species and genotypes.</title>
        <authorList>
            <person name="Korhonen P.K."/>
            <person name="Edoardo P."/>
            <person name="Giuseppe L.R."/>
            <person name="Gasser R.B."/>
        </authorList>
    </citation>
    <scope>NUCLEOTIDE SEQUENCE [LARGE SCALE GENOMIC DNA]</scope>
    <source>
        <strain evidence="1">ISS176</strain>
    </source>
</reference>
<dbReference type="AlphaFoldDB" id="A0A0V1JGA0"/>
<evidence type="ECO:0000313" key="2">
    <source>
        <dbReference type="Proteomes" id="UP000054826"/>
    </source>
</evidence>
<protein>
    <submittedName>
        <fullName evidence="1">Uncharacterized protein</fullName>
    </submittedName>
</protein>
<dbReference type="Proteomes" id="UP000054826">
    <property type="component" value="Unassembled WGS sequence"/>
</dbReference>
<name>A0A0V1JGA0_TRIPS</name>
<gene>
    <name evidence="1" type="ORF">T4C_7497</name>
</gene>
<organism evidence="1 2">
    <name type="scientific">Trichinella pseudospiralis</name>
    <name type="common">Parasitic roundworm</name>
    <dbReference type="NCBI Taxonomy" id="6337"/>
    <lineage>
        <taxon>Eukaryota</taxon>
        <taxon>Metazoa</taxon>
        <taxon>Ecdysozoa</taxon>
        <taxon>Nematoda</taxon>
        <taxon>Enoplea</taxon>
        <taxon>Dorylaimia</taxon>
        <taxon>Trichinellida</taxon>
        <taxon>Trichinellidae</taxon>
        <taxon>Trichinella</taxon>
    </lineage>
</organism>
<accession>A0A0V1JGA0</accession>